<evidence type="ECO:0000259" key="2">
    <source>
        <dbReference type="Pfam" id="PF00248"/>
    </source>
</evidence>
<name>A0A7S1VB26_9EUKA</name>
<dbReference type="AlphaFoldDB" id="A0A7S1VB26"/>
<dbReference type="EMBL" id="HBGL01004722">
    <property type="protein sequence ID" value="CAD9292144.1"/>
    <property type="molecule type" value="Transcribed_RNA"/>
</dbReference>
<dbReference type="InterPro" id="IPR020471">
    <property type="entry name" value="AKR"/>
</dbReference>
<reference evidence="3" key="1">
    <citation type="submission" date="2021-01" db="EMBL/GenBank/DDBJ databases">
        <authorList>
            <person name="Corre E."/>
            <person name="Pelletier E."/>
            <person name="Niang G."/>
            <person name="Scheremetjew M."/>
            <person name="Finn R."/>
            <person name="Kale V."/>
            <person name="Holt S."/>
            <person name="Cochrane G."/>
            <person name="Meng A."/>
            <person name="Brown T."/>
            <person name="Cohen L."/>
        </authorList>
    </citation>
    <scope>NUCLEOTIDE SEQUENCE</scope>
    <source>
        <strain evidence="3">ATCC 50979</strain>
    </source>
</reference>
<feature type="chain" id="PRO_5030892588" description="NADP-dependent oxidoreductase domain-containing protein" evidence="1">
    <location>
        <begin position="18"/>
        <end position="335"/>
    </location>
</feature>
<gene>
    <name evidence="3" type="ORF">SSP0437_LOCUS3655</name>
</gene>
<dbReference type="PANTHER" id="PTHR43827">
    <property type="entry name" value="2,5-DIKETO-D-GLUCONIC ACID REDUCTASE"/>
    <property type="match status" value="1"/>
</dbReference>
<dbReference type="Gene3D" id="3.20.20.100">
    <property type="entry name" value="NADP-dependent oxidoreductase domain"/>
    <property type="match status" value="1"/>
</dbReference>
<organism evidence="3">
    <name type="scientific">Sexangularia sp. CB-2014</name>
    <dbReference type="NCBI Taxonomy" id="1486929"/>
    <lineage>
        <taxon>Eukaryota</taxon>
        <taxon>Amoebozoa</taxon>
        <taxon>Tubulinea</taxon>
        <taxon>Elardia</taxon>
        <taxon>Arcellinida</taxon>
        <taxon>Arcellinida incertae sedis</taxon>
        <taxon>Sexangularia</taxon>
    </lineage>
</organism>
<dbReference type="PRINTS" id="PR00069">
    <property type="entry name" value="ALDKETRDTASE"/>
</dbReference>
<sequence>MFISLFSLLMPISFCSTIPSIGFGTAGLGPATEAALNAALLAGYPVLDVASTRGPWYDSEPLAHTWCNAGRTIVTKVHPFDLSADGVAWSICQSTYHLANRPMPPDSRPREGGCSIDALVALASDRPCDVHVLLHYPRCWGSLCDWDSVRFTSDADRAAALAYAGDDEADARRDWRVAYRVLSDAQSARLVDGIGVSNFNAAELAELGQLIAASPDTLVWPSQVQGWADPFWQARAEREAAAALGARFVAYSSLGTQWRNGNPIASSTVLHDIATSVDRSVAQVVLRYLLQREVAVIPRSSSPAHIEENLRLGDFELSDEQLAAIDALDGTAGHP</sequence>
<keyword evidence="1" id="KW-0732">Signal</keyword>
<dbReference type="InterPro" id="IPR036812">
    <property type="entry name" value="NAD(P)_OxRdtase_dom_sf"/>
</dbReference>
<proteinExistence type="predicted"/>
<dbReference type="Pfam" id="PF00248">
    <property type="entry name" value="Aldo_ket_red"/>
    <property type="match status" value="1"/>
</dbReference>
<evidence type="ECO:0000256" key="1">
    <source>
        <dbReference type="SAM" id="SignalP"/>
    </source>
</evidence>
<evidence type="ECO:0000313" key="3">
    <source>
        <dbReference type="EMBL" id="CAD9292144.1"/>
    </source>
</evidence>
<accession>A0A7S1VB26</accession>
<dbReference type="InterPro" id="IPR023210">
    <property type="entry name" value="NADP_OxRdtase_dom"/>
</dbReference>
<feature type="domain" description="NADP-dependent oxidoreductase" evidence="2">
    <location>
        <begin position="21"/>
        <end position="329"/>
    </location>
</feature>
<dbReference type="SUPFAM" id="SSF51430">
    <property type="entry name" value="NAD(P)-linked oxidoreductase"/>
    <property type="match status" value="1"/>
</dbReference>
<dbReference type="PANTHER" id="PTHR43827:SF8">
    <property type="entry name" value="ALDO_KETO REDUCTASE FAMILY PROTEIN"/>
    <property type="match status" value="1"/>
</dbReference>
<dbReference type="GO" id="GO:0016491">
    <property type="term" value="F:oxidoreductase activity"/>
    <property type="evidence" value="ECO:0007669"/>
    <property type="project" value="InterPro"/>
</dbReference>
<feature type="signal peptide" evidence="1">
    <location>
        <begin position="1"/>
        <end position="17"/>
    </location>
</feature>
<protein>
    <recommendedName>
        <fullName evidence="2">NADP-dependent oxidoreductase domain-containing protein</fullName>
    </recommendedName>
</protein>